<dbReference type="PANTHER" id="PTHR22702">
    <property type="entry name" value="PROTEASE-ASSOCIATED DOMAIN-CONTAINING PROTEIN"/>
    <property type="match status" value="1"/>
</dbReference>
<dbReference type="PANTHER" id="PTHR22702:SF1">
    <property type="entry name" value="PROTEASE-ASSOCIATED DOMAIN-CONTAINING PROTEIN 1"/>
    <property type="match status" value="1"/>
</dbReference>
<accession>A0ABD1WGY3</accession>
<evidence type="ECO:0000313" key="5">
    <source>
        <dbReference type="Proteomes" id="UP001604277"/>
    </source>
</evidence>
<feature type="domain" description="PA" evidence="3">
    <location>
        <begin position="99"/>
        <end position="168"/>
    </location>
</feature>
<dbReference type="AlphaFoldDB" id="A0ABD1WGY3"/>
<evidence type="ECO:0000256" key="2">
    <source>
        <dbReference type="ARBA" id="ARBA00023180"/>
    </source>
</evidence>
<dbReference type="InterPro" id="IPR003137">
    <property type="entry name" value="PA_domain"/>
</dbReference>
<protein>
    <submittedName>
        <fullName evidence="4">Vacuolar-sorting receptor 2</fullName>
    </submittedName>
</protein>
<dbReference type="SUPFAM" id="SSF52025">
    <property type="entry name" value="PA domain"/>
    <property type="match status" value="1"/>
</dbReference>
<sequence>MKYLVKAKFLAIMSLVGDWRRGLTAATGGGGLAATVLKVTSPGSLKDVYECAIGNFWVPQYGGTMVGTVLYPKANQKVCKSFEDVQISFRTKPGGMPIFVLADRGDCYFTLRAWNAHNAGAAAILVADDWIEPLITMDTPEEENAQVDYLQNITIPSALINKALGDNIKKELSKGEMVNINLDWREALPHPDERVEYEFWTSPLRFLTLDLAINIQVRLLL</sequence>
<name>A0ABD1WGY3_9LAMI</name>
<keyword evidence="5" id="KW-1185">Reference proteome</keyword>
<evidence type="ECO:0000256" key="1">
    <source>
        <dbReference type="ARBA" id="ARBA00022729"/>
    </source>
</evidence>
<dbReference type="InterPro" id="IPR046450">
    <property type="entry name" value="PA_dom_sf"/>
</dbReference>
<organism evidence="4 5">
    <name type="scientific">Forsythia ovata</name>
    <dbReference type="NCBI Taxonomy" id="205694"/>
    <lineage>
        <taxon>Eukaryota</taxon>
        <taxon>Viridiplantae</taxon>
        <taxon>Streptophyta</taxon>
        <taxon>Embryophyta</taxon>
        <taxon>Tracheophyta</taxon>
        <taxon>Spermatophyta</taxon>
        <taxon>Magnoliopsida</taxon>
        <taxon>eudicotyledons</taxon>
        <taxon>Gunneridae</taxon>
        <taxon>Pentapetalae</taxon>
        <taxon>asterids</taxon>
        <taxon>lamiids</taxon>
        <taxon>Lamiales</taxon>
        <taxon>Oleaceae</taxon>
        <taxon>Forsythieae</taxon>
        <taxon>Forsythia</taxon>
    </lineage>
</organism>
<dbReference type="FunFam" id="3.50.30.30:FF:000001">
    <property type="entry name" value="Vacuolar-sorting receptor 1"/>
    <property type="match status" value="1"/>
</dbReference>
<dbReference type="EMBL" id="JBFOLJ010000003">
    <property type="protein sequence ID" value="KAL2548951.1"/>
    <property type="molecule type" value="Genomic_DNA"/>
</dbReference>
<keyword evidence="2" id="KW-0325">Glycoprotein</keyword>
<evidence type="ECO:0000313" key="4">
    <source>
        <dbReference type="EMBL" id="KAL2548951.1"/>
    </source>
</evidence>
<comment type="caution">
    <text evidence="4">The sequence shown here is derived from an EMBL/GenBank/DDBJ whole genome shotgun (WGS) entry which is preliminary data.</text>
</comment>
<dbReference type="Gene3D" id="3.50.30.30">
    <property type="match status" value="1"/>
</dbReference>
<gene>
    <name evidence="4" type="ORF">Fot_10481</name>
</gene>
<dbReference type="Pfam" id="PF02225">
    <property type="entry name" value="PA"/>
    <property type="match status" value="1"/>
</dbReference>
<keyword evidence="1" id="KW-0732">Signal</keyword>
<proteinExistence type="predicted"/>
<keyword evidence="4" id="KW-0675">Receptor</keyword>
<dbReference type="Proteomes" id="UP001604277">
    <property type="component" value="Unassembled WGS sequence"/>
</dbReference>
<evidence type="ECO:0000259" key="3">
    <source>
        <dbReference type="Pfam" id="PF02225"/>
    </source>
</evidence>
<reference evidence="5" key="1">
    <citation type="submission" date="2024-07" db="EMBL/GenBank/DDBJ databases">
        <title>Two chromosome-level genome assemblies of Korean endemic species Abeliophyllum distichum and Forsythia ovata (Oleaceae).</title>
        <authorList>
            <person name="Jang H."/>
        </authorList>
    </citation>
    <scope>NUCLEOTIDE SEQUENCE [LARGE SCALE GENOMIC DNA]</scope>
</reference>